<dbReference type="RefSeq" id="WP_382415718.1">
    <property type="nucleotide sequence ID" value="NZ_AP031500.1"/>
</dbReference>
<gene>
    <name evidence="2" type="ORF">ACFOEB_08095</name>
</gene>
<sequence>MKNTLWRQFISPLKALVRQSAHRFELTPETAVQSPCHASEICLETLNNWLQTRRVLSVENGFWQGQSLMLAIDAKRDLIWIDEIFPAQNTLNEGQPLQVSLRQGFERCYFTSTVVAIVDKPQGRMIALQLPSEIHRAPRRTHRRFTLPGPRFTAKVRAPGLHAESCQVINISAGGMRISLNGNLLKHYRAGVSLPFCRFVLGPDIFITCRATIKAAMLDKTAGRKTQVSLAFADIPLTQRQQIDAYLHRLEALRGERQVAVSA</sequence>
<organism evidence="2 3">
    <name type="scientific">Gilvimarinus japonicus</name>
    <dbReference type="NCBI Taxonomy" id="1796469"/>
    <lineage>
        <taxon>Bacteria</taxon>
        <taxon>Pseudomonadati</taxon>
        <taxon>Pseudomonadota</taxon>
        <taxon>Gammaproteobacteria</taxon>
        <taxon>Cellvibrionales</taxon>
        <taxon>Cellvibrionaceae</taxon>
        <taxon>Gilvimarinus</taxon>
    </lineage>
</organism>
<evidence type="ECO:0000259" key="1">
    <source>
        <dbReference type="Pfam" id="PF07238"/>
    </source>
</evidence>
<dbReference type="EMBL" id="JBHRTL010000006">
    <property type="protein sequence ID" value="MFC3155159.1"/>
    <property type="molecule type" value="Genomic_DNA"/>
</dbReference>
<comment type="caution">
    <text evidence="2">The sequence shown here is derived from an EMBL/GenBank/DDBJ whole genome shotgun (WGS) entry which is preliminary data.</text>
</comment>
<accession>A0ABV7HMR6</accession>
<dbReference type="InterPro" id="IPR009875">
    <property type="entry name" value="PilZ_domain"/>
</dbReference>
<keyword evidence="2" id="KW-0969">Cilium</keyword>
<dbReference type="Gene3D" id="2.30.110.10">
    <property type="entry name" value="Electron Transport, Fmn-binding Protein, Chain A"/>
    <property type="match status" value="1"/>
</dbReference>
<evidence type="ECO:0000313" key="3">
    <source>
        <dbReference type="Proteomes" id="UP001595548"/>
    </source>
</evidence>
<dbReference type="Pfam" id="PF07238">
    <property type="entry name" value="PilZ"/>
    <property type="match status" value="1"/>
</dbReference>
<dbReference type="InterPro" id="IPR012349">
    <property type="entry name" value="Split_barrel_FMN-bd"/>
</dbReference>
<dbReference type="Proteomes" id="UP001595548">
    <property type="component" value="Unassembled WGS sequence"/>
</dbReference>
<name>A0ABV7HMR6_9GAMM</name>
<dbReference type="Gene3D" id="2.40.10.220">
    <property type="entry name" value="predicted glycosyltransferase like domains"/>
    <property type="match status" value="1"/>
</dbReference>
<keyword evidence="3" id="KW-1185">Reference proteome</keyword>
<evidence type="ECO:0000313" key="2">
    <source>
        <dbReference type="EMBL" id="MFC3155159.1"/>
    </source>
</evidence>
<reference evidence="3" key="1">
    <citation type="journal article" date="2019" name="Int. J. Syst. Evol. Microbiol.">
        <title>The Global Catalogue of Microorganisms (GCM) 10K type strain sequencing project: providing services to taxonomists for standard genome sequencing and annotation.</title>
        <authorList>
            <consortium name="The Broad Institute Genomics Platform"/>
            <consortium name="The Broad Institute Genome Sequencing Center for Infectious Disease"/>
            <person name="Wu L."/>
            <person name="Ma J."/>
        </authorList>
    </citation>
    <scope>NUCLEOTIDE SEQUENCE [LARGE SCALE GENOMIC DNA]</scope>
    <source>
        <strain evidence="3">KCTC 52141</strain>
    </source>
</reference>
<keyword evidence="2" id="KW-0282">Flagellum</keyword>
<feature type="domain" description="PilZ" evidence="1">
    <location>
        <begin position="139"/>
        <end position="247"/>
    </location>
</feature>
<protein>
    <submittedName>
        <fullName evidence="2">Flagellar brake protein</fullName>
    </submittedName>
</protein>
<keyword evidence="2" id="KW-0966">Cell projection</keyword>
<proteinExistence type="predicted"/>